<dbReference type="AlphaFoldDB" id="A0A918DU17"/>
<feature type="compositionally biased region" description="Basic and acidic residues" evidence="1">
    <location>
        <begin position="81"/>
        <end position="90"/>
    </location>
</feature>
<protein>
    <submittedName>
        <fullName evidence="2">Uncharacterized protein</fullName>
    </submittedName>
</protein>
<comment type="caution">
    <text evidence="2">The sequence shown here is derived from an EMBL/GenBank/DDBJ whole genome shotgun (WGS) entry which is preliminary data.</text>
</comment>
<gene>
    <name evidence="2" type="ORF">GCM10011348_26760</name>
</gene>
<organism evidence="2 3">
    <name type="scientific">Marinobacterium nitratireducens</name>
    <dbReference type="NCBI Taxonomy" id="518897"/>
    <lineage>
        <taxon>Bacteria</taxon>
        <taxon>Pseudomonadati</taxon>
        <taxon>Pseudomonadota</taxon>
        <taxon>Gammaproteobacteria</taxon>
        <taxon>Oceanospirillales</taxon>
        <taxon>Oceanospirillaceae</taxon>
        <taxon>Marinobacterium</taxon>
    </lineage>
</organism>
<sequence length="100" mass="11749">MHVKDNDPSVQLCKLTHQLSMMEPRPPLRFVWQPERVRRVPVDRDDSDLFGNSPGAAQLEKPVKPDIFFQMSRLHDYVGNEPDKRCEQAQRQRPGHHWHG</sequence>
<evidence type="ECO:0000313" key="3">
    <source>
        <dbReference type="Proteomes" id="UP000599578"/>
    </source>
</evidence>
<name>A0A918DU17_9GAMM</name>
<evidence type="ECO:0000313" key="2">
    <source>
        <dbReference type="EMBL" id="GGO83306.1"/>
    </source>
</evidence>
<feature type="region of interest" description="Disordered" evidence="1">
    <location>
        <begin position="81"/>
        <end position="100"/>
    </location>
</feature>
<reference evidence="2 3" key="1">
    <citation type="journal article" date="2014" name="Int. J. Syst. Evol. Microbiol.">
        <title>Complete genome sequence of Corynebacterium casei LMG S-19264T (=DSM 44701T), isolated from a smear-ripened cheese.</title>
        <authorList>
            <consortium name="US DOE Joint Genome Institute (JGI-PGF)"/>
            <person name="Walter F."/>
            <person name="Albersmeier A."/>
            <person name="Kalinowski J."/>
            <person name="Ruckert C."/>
        </authorList>
    </citation>
    <scope>NUCLEOTIDE SEQUENCE [LARGE SCALE GENOMIC DNA]</scope>
    <source>
        <strain evidence="2 3">CGMCC 1.7286</strain>
    </source>
</reference>
<keyword evidence="3" id="KW-1185">Reference proteome</keyword>
<accession>A0A918DU17</accession>
<proteinExistence type="predicted"/>
<dbReference type="EMBL" id="BMLT01000006">
    <property type="protein sequence ID" value="GGO83306.1"/>
    <property type="molecule type" value="Genomic_DNA"/>
</dbReference>
<dbReference type="Proteomes" id="UP000599578">
    <property type="component" value="Unassembled WGS sequence"/>
</dbReference>
<evidence type="ECO:0000256" key="1">
    <source>
        <dbReference type="SAM" id="MobiDB-lite"/>
    </source>
</evidence>